<feature type="chain" id="PRO_5021973434" evidence="7">
    <location>
        <begin position="39"/>
        <end position="341"/>
    </location>
</feature>
<protein>
    <submittedName>
        <fullName evidence="8">Manganese/zinc/iron transport system substrate-binding protein</fullName>
    </submittedName>
</protein>
<dbReference type="PRINTS" id="PR00690">
    <property type="entry name" value="ADHESNFAMILY"/>
</dbReference>
<accession>A0A560B8H5</accession>
<keyword evidence="5 7" id="KW-0732">Signal</keyword>
<evidence type="ECO:0000256" key="1">
    <source>
        <dbReference type="ARBA" id="ARBA00004196"/>
    </source>
</evidence>
<dbReference type="AlphaFoldDB" id="A0A560B8H5"/>
<comment type="subcellular location">
    <subcellularLocation>
        <location evidence="1">Cell envelope</location>
    </subcellularLocation>
</comment>
<proteinExistence type="inferred from homology"/>
<dbReference type="PANTHER" id="PTHR42953:SF1">
    <property type="entry name" value="METAL-BINDING PROTEIN HI_0362-RELATED"/>
    <property type="match status" value="1"/>
</dbReference>
<dbReference type="EMBL" id="VITF01000005">
    <property type="protein sequence ID" value="TWA68937.1"/>
    <property type="molecule type" value="Genomic_DNA"/>
</dbReference>
<keyword evidence="4" id="KW-0479">Metal-binding</keyword>
<dbReference type="GO" id="GO:0046872">
    <property type="term" value="F:metal ion binding"/>
    <property type="evidence" value="ECO:0007669"/>
    <property type="project" value="UniProtKB-KW"/>
</dbReference>
<dbReference type="InterPro" id="IPR006129">
    <property type="entry name" value="AdhesinB"/>
</dbReference>
<dbReference type="Pfam" id="PF01297">
    <property type="entry name" value="ZnuA"/>
    <property type="match status" value="1"/>
</dbReference>
<keyword evidence="3 6" id="KW-0813">Transport</keyword>
<dbReference type="SUPFAM" id="SSF53807">
    <property type="entry name" value="Helical backbone' metal receptor"/>
    <property type="match status" value="1"/>
</dbReference>
<dbReference type="PANTHER" id="PTHR42953">
    <property type="entry name" value="HIGH-AFFINITY ZINC UPTAKE SYSTEM PROTEIN ZNUA-RELATED"/>
    <property type="match status" value="1"/>
</dbReference>
<evidence type="ECO:0000256" key="4">
    <source>
        <dbReference type="ARBA" id="ARBA00022723"/>
    </source>
</evidence>
<dbReference type="InterPro" id="IPR006128">
    <property type="entry name" value="Lipoprotein_PsaA-like"/>
</dbReference>
<gene>
    <name evidence="8" type="ORF">FBZ82_10594</name>
</gene>
<reference evidence="8 9" key="1">
    <citation type="submission" date="2019-06" db="EMBL/GenBank/DDBJ databases">
        <title>Genomic Encyclopedia of Type Strains, Phase IV (KMG-V): Genome sequencing to study the core and pangenomes of soil and plant-associated prokaryotes.</title>
        <authorList>
            <person name="Whitman W."/>
        </authorList>
    </citation>
    <scope>NUCLEOTIDE SEQUENCE [LARGE SCALE GENOMIC DNA]</scope>
    <source>
        <strain evidence="8 9">BR 11796</strain>
    </source>
</reference>
<sequence length="341" mass="35815">MNICSKTFATKSLTKFIATAVLAIGLAAALPLPGAAQAEGERPQGERPRIVATTGMVADLVRAVAGDRAAVEALMGEGVDPHLFKPTRSDTVKLLRADAVFISGLHLEGKMTAAFDRLRESGKPVVALGDAVPKERLLSPPEFEGAHDPHIWMDVGIWASTLPSIRDGLTRLDPAGTETYARNADAYGAELARLDAYARRMLSAIPGKARVLVTAHDAFNYLGRAYGIEVRGIQGISTESEAGLRIIEELAALLADRGVPAVFPETSVSDRNVRALVEGAGARGHRVTLGGALFSDAMGAPGSYEGTYIGMIDHNVTTIARALGGEAPAGGFQGKLALAQR</sequence>
<evidence type="ECO:0000256" key="2">
    <source>
        <dbReference type="ARBA" id="ARBA00011028"/>
    </source>
</evidence>
<feature type="signal peptide" evidence="7">
    <location>
        <begin position="1"/>
        <end position="38"/>
    </location>
</feature>
<dbReference type="InterPro" id="IPR050492">
    <property type="entry name" value="Bact_metal-bind_prot9"/>
</dbReference>
<evidence type="ECO:0000256" key="3">
    <source>
        <dbReference type="ARBA" id="ARBA00022448"/>
    </source>
</evidence>
<evidence type="ECO:0000256" key="5">
    <source>
        <dbReference type="ARBA" id="ARBA00022729"/>
    </source>
</evidence>
<name>A0A560B8H5_AZOBR</name>
<comment type="similarity">
    <text evidence="2 6">Belongs to the bacterial solute-binding protein 9 family.</text>
</comment>
<dbReference type="GO" id="GO:0007155">
    <property type="term" value="P:cell adhesion"/>
    <property type="evidence" value="ECO:0007669"/>
    <property type="project" value="InterPro"/>
</dbReference>
<dbReference type="PRINTS" id="PR00691">
    <property type="entry name" value="ADHESINB"/>
</dbReference>
<dbReference type="Proteomes" id="UP000316083">
    <property type="component" value="Unassembled WGS sequence"/>
</dbReference>
<evidence type="ECO:0000256" key="6">
    <source>
        <dbReference type="RuleBase" id="RU003512"/>
    </source>
</evidence>
<evidence type="ECO:0000256" key="7">
    <source>
        <dbReference type="SAM" id="SignalP"/>
    </source>
</evidence>
<evidence type="ECO:0000313" key="9">
    <source>
        <dbReference type="Proteomes" id="UP000316083"/>
    </source>
</evidence>
<organism evidence="8 9">
    <name type="scientific">Azospirillum brasilense</name>
    <dbReference type="NCBI Taxonomy" id="192"/>
    <lineage>
        <taxon>Bacteria</taxon>
        <taxon>Pseudomonadati</taxon>
        <taxon>Pseudomonadota</taxon>
        <taxon>Alphaproteobacteria</taxon>
        <taxon>Rhodospirillales</taxon>
        <taxon>Azospirillaceae</taxon>
        <taxon>Azospirillum</taxon>
    </lineage>
</organism>
<dbReference type="Gene3D" id="3.40.50.1980">
    <property type="entry name" value="Nitrogenase molybdenum iron protein domain"/>
    <property type="match status" value="2"/>
</dbReference>
<dbReference type="GO" id="GO:0030001">
    <property type="term" value="P:metal ion transport"/>
    <property type="evidence" value="ECO:0007669"/>
    <property type="project" value="InterPro"/>
</dbReference>
<dbReference type="GO" id="GO:0030313">
    <property type="term" value="C:cell envelope"/>
    <property type="evidence" value="ECO:0007669"/>
    <property type="project" value="UniProtKB-SubCell"/>
</dbReference>
<evidence type="ECO:0000313" key="8">
    <source>
        <dbReference type="EMBL" id="TWA68937.1"/>
    </source>
</evidence>
<dbReference type="InterPro" id="IPR006127">
    <property type="entry name" value="ZnuA-like"/>
</dbReference>
<comment type="caution">
    <text evidence="8">The sequence shown here is derived from an EMBL/GenBank/DDBJ whole genome shotgun (WGS) entry which is preliminary data.</text>
</comment>